<dbReference type="PANTHER" id="PTHR22692:SF33">
    <property type="entry name" value="MYOSIN"/>
    <property type="match status" value="1"/>
</dbReference>
<dbReference type="InterPro" id="IPR029071">
    <property type="entry name" value="Ubiquitin-like_domsf"/>
</dbReference>
<dbReference type="InterPro" id="IPR038185">
    <property type="entry name" value="MyTH4_dom_sf"/>
</dbReference>
<dbReference type="SUPFAM" id="SSF54236">
    <property type="entry name" value="Ubiquitin-like"/>
    <property type="match status" value="1"/>
</dbReference>
<keyword evidence="4" id="KW-0677">Repeat</keyword>
<dbReference type="Gene3D" id="1.25.40.530">
    <property type="entry name" value="MyTH4 domain"/>
    <property type="match status" value="1"/>
</dbReference>
<sequence>MEKILSHKNDTIRTSLCQLNGDLAQEAVQSFRNITGYMGDRSTTKGAVDHSLKLLNNMLLAPEDLRDEVYCQIIKQTTKNPSVDSNIKGWELLAILAGSFPPGEELKPYVMHHCAAEHGRRHSNPKVRDYAVYVLHRIKKVCRLGPRREIPTPVEIEATRRLLPLNVRVSFLDDRYITLPVDSWSTAKELEGRCAKMLGIKDGTPFALYEVSTEEEERVLEPEERILDLVAYWTRLETDERTRKGKMANIEEFRFVYKVRLFLDVPDDDVAGVHLMYIQATHDVVDARYPCTDNDSITLAALQVQEEHGDYPGPLGPNPLTGKVSKYIAKKYLEEKGEDVLEDSITKLYQKLTGYSKREARLSYLDYVKAWKIYGSAYFFAEPQSNREFPSAVVLAINSKGILVVDPDTKDYLAEYTYNNVVTWGHSQNSFVVVTGNITRRVKVYFRTEQGKEMNSIVRAYVEKLMARSEAGDT</sequence>
<evidence type="ECO:0000256" key="5">
    <source>
        <dbReference type="ARBA" id="ARBA00022741"/>
    </source>
</evidence>
<dbReference type="AlphaFoldDB" id="A0A7R9UDD6"/>
<dbReference type="SMART" id="SM00295">
    <property type="entry name" value="B41"/>
    <property type="match status" value="1"/>
</dbReference>
<accession>A0A7R9UDD6</accession>
<dbReference type="Pfam" id="PF00784">
    <property type="entry name" value="MyTH4"/>
    <property type="match status" value="1"/>
</dbReference>
<evidence type="ECO:0000256" key="8">
    <source>
        <dbReference type="ARBA" id="ARBA00023203"/>
    </source>
</evidence>
<evidence type="ECO:0000259" key="10">
    <source>
        <dbReference type="PROSITE" id="PS50200"/>
    </source>
</evidence>
<evidence type="ECO:0000256" key="2">
    <source>
        <dbReference type="ARBA" id="ARBA00008314"/>
    </source>
</evidence>
<dbReference type="GO" id="GO:0005524">
    <property type="term" value="F:ATP binding"/>
    <property type="evidence" value="ECO:0007669"/>
    <property type="project" value="UniProtKB-KW"/>
</dbReference>
<dbReference type="Pfam" id="PF21989">
    <property type="entry name" value="RA_2"/>
    <property type="match status" value="1"/>
</dbReference>
<keyword evidence="3" id="KW-0963">Cytoplasm</keyword>
<dbReference type="InterPro" id="IPR019748">
    <property type="entry name" value="FERM_central"/>
</dbReference>
<feature type="domain" description="MyTH4" evidence="11">
    <location>
        <begin position="7"/>
        <end position="160"/>
    </location>
</feature>
<name>A0A7R9UDD6_9STRA</name>
<evidence type="ECO:0000256" key="6">
    <source>
        <dbReference type="ARBA" id="ARBA00022840"/>
    </source>
</evidence>
<comment type="similarity">
    <text evidence="2">Belongs to the TRAFAC class myosin-kinesin ATPase superfamily. Myosin family.</text>
</comment>
<dbReference type="GO" id="GO:0005856">
    <property type="term" value="C:cytoskeleton"/>
    <property type="evidence" value="ECO:0007669"/>
    <property type="project" value="InterPro"/>
</dbReference>
<gene>
    <name evidence="12" type="ORF">PPYR1160_LOCUS12097</name>
</gene>
<dbReference type="GO" id="GO:0003779">
    <property type="term" value="F:actin binding"/>
    <property type="evidence" value="ECO:0007669"/>
    <property type="project" value="UniProtKB-KW"/>
</dbReference>
<dbReference type="InterPro" id="IPR000857">
    <property type="entry name" value="MyTH4_dom"/>
</dbReference>
<dbReference type="InterPro" id="IPR011993">
    <property type="entry name" value="PH-like_dom_sf"/>
</dbReference>
<dbReference type="InterPro" id="IPR019749">
    <property type="entry name" value="Band_41_domain"/>
</dbReference>
<evidence type="ECO:0000256" key="1">
    <source>
        <dbReference type="ARBA" id="ARBA00004496"/>
    </source>
</evidence>
<keyword evidence="8" id="KW-0009">Actin-binding</keyword>
<dbReference type="PROSITE" id="PS51016">
    <property type="entry name" value="MYTH4"/>
    <property type="match status" value="1"/>
</dbReference>
<evidence type="ECO:0000256" key="4">
    <source>
        <dbReference type="ARBA" id="ARBA00022737"/>
    </source>
</evidence>
<reference evidence="12" key="1">
    <citation type="submission" date="2021-01" db="EMBL/GenBank/DDBJ databases">
        <authorList>
            <person name="Corre E."/>
            <person name="Pelletier E."/>
            <person name="Niang G."/>
            <person name="Scheremetjew M."/>
            <person name="Finn R."/>
            <person name="Kale V."/>
            <person name="Holt S."/>
            <person name="Cochrane G."/>
            <person name="Meng A."/>
            <person name="Brown T."/>
            <person name="Cohen L."/>
        </authorList>
    </citation>
    <scope>NUCLEOTIDE SEQUENCE</scope>
    <source>
        <strain evidence="12">CCMP2078</strain>
    </source>
</reference>
<dbReference type="InterPro" id="IPR051567">
    <property type="entry name" value="Unconventional_Myosin_ATPase"/>
</dbReference>
<evidence type="ECO:0000256" key="7">
    <source>
        <dbReference type="ARBA" id="ARBA00023175"/>
    </source>
</evidence>
<comment type="subcellular location">
    <subcellularLocation>
        <location evidence="1">Cytoplasm</location>
    </subcellularLocation>
</comment>
<dbReference type="PROSITE" id="PS50200">
    <property type="entry name" value="RA"/>
    <property type="match status" value="1"/>
</dbReference>
<feature type="domain" description="FERM" evidence="9">
    <location>
        <begin position="165"/>
        <end position="469"/>
    </location>
</feature>
<dbReference type="Pfam" id="PF00373">
    <property type="entry name" value="FERM_M"/>
    <property type="match status" value="1"/>
</dbReference>
<keyword evidence="7" id="KW-0505">Motor protein</keyword>
<dbReference type="GO" id="GO:0005737">
    <property type="term" value="C:cytoplasm"/>
    <property type="evidence" value="ECO:0007669"/>
    <property type="project" value="UniProtKB-SubCell"/>
</dbReference>
<dbReference type="CDD" id="cd14473">
    <property type="entry name" value="FERM_B-lobe"/>
    <property type="match status" value="1"/>
</dbReference>
<evidence type="ECO:0000256" key="3">
    <source>
        <dbReference type="ARBA" id="ARBA00022490"/>
    </source>
</evidence>
<dbReference type="PANTHER" id="PTHR22692">
    <property type="entry name" value="MYOSIN VII, XV"/>
    <property type="match status" value="1"/>
</dbReference>
<dbReference type="EMBL" id="HBEA01015842">
    <property type="protein sequence ID" value="CAD8262595.1"/>
    <property type="molecule type" value="Transcribed_RNA"/>
</dbReference>
<feature type="domain" description="Ras-associating" evidence="10">
    <location>
        <begin position="167"/>
        <end position="262"/>
    </location>
</feature>
<evidence type="ECO:0008006" key="13">
    <source>
        <dbReference type="Google" id="ProtNLM"/>
    </source>
</evidence>
<dbReference type="SUPFAM" id="SSF47031">
    <property type="entry name" value="Second domain of FERM"/>
    <property type="match status" value="1"/>
</dbReference>
<dbReference type="Gene3D" id="3.10.20.90">
    <property type="entry name" value="Phosphatidylinositol 3-kinase Catalytic Subunit, Chain A, domain 1"/>
    <property type="match status" value="1"/>
</dbReference>
<evidence type="ECO:0000259" key="11">
    <source>
        <dbReference type="PROSITE" id="PS51016"/>
    </source>
</evidence>
<dbReference type="InterPro" id="IPR014352">
    <property type="entry name" value="FERM/acyl-CoA-bd_prot_sf"/>
</dbReference>
<evidence type="ECO:0000313" key="12">
    <source>
        <dbReference type="EMBL" id="CAD8262595.1"/>
    </source>
</evidence>
<dbReference type="Gene3D" id="2.30.29.30">
    <property type="entry name" value="Pleckstrin-homology domain (PH domain)/Phosphotyrosine-binding domain (PTB)"/>
    <property type="match status" value="1"/>
</dbReference>
<dbReference type="SMART" id="SM00139">
    <property type="entry name" value="MyTH4"/>
    <property type="match status" value="1"/>
</dbReference>
<protein>
    <recommendedName>
        <fullName evidence="13">FERM domain-containing protein</fullName>
    </recommendedName>
</protein>
<dbReference type="PRINTS" id="PR00935">
    <property type="entry name" value="BAND41"/>
</dbReference>
<evidence type="ECO:0000259" key="9">
    <source>
        <dbReference type="PROSITE" id="PS50057"/>
    </source>
</evidence>
<dbReference type="InterPro" id="IPR000299">
    <property type="entry name" value="FERM_domain"/>
</dbReference>
<dbReference type="Gene3D" id="1.20.80.10">
    <property type="match status" value="1"/>
</dbReference>
<keyword evidence="6" id="KW-0067">ATP-binding</keyword>
<dbReference type="InterPro" id="IPR002404">
    <property type="entry name" value="IRS_PTB"/>
</dbReference>
<dbReference type="PROSITE" id="PS50057">
    <property type="entry name" value="FERM_3"/>
    <property type="match status" value="1"/>
</dbReference>
<dbReference type="Pfam" id="PF02174">
    <property type="entry name" value="IRS"/>
    <property type="match status" value="1"/>
</dbReference>
<proteinExistence type="inferred from homology"/>
<keyword evidence="5" id="KW-0547">Nucleotide-binding</keyword>
<dbReference type="InterPro" id="IPR035963">
    <property type="entry name" value="FERM_2"/>
</dbReference>
<dbReference type="SUPFAM" id="SSF50729">
    <property type="entry name" value="PH domain-like"/>
    <property type="match status" value="1"/>
</dbReference>
<dbReference type="InterPro" id="IPR000159">
    <property type="entry name" value="RA_dom"/>
</dbReference>
<organism evidence="12">
    <name type="scientific">Pinguiococcus pyrenoidosus</name>
    <dbReference type="NCBI Taxonomy" id="172671"/>
    <lineage>
        <taxon>Eukaryota</taxon>
        <taxon>Sar</taxon>
        <taxon>Stramenopiles</taxon>
        <taxon>Ochrophyta</taxon>
        <taxon>Pinguiophyceae</taxon>
        <taxon>Pinguiochrysidales</taxon>
        <taxon>Pinguiochrysidaceae</taxon>
        <taxon>Pinguiococcus</taxon>
    </lineage>
</organism>
<dbReference type="GO" id="GO:0007165">
    <property type="term" value="P:signal transduction"/>
    <property type="evidence" value="ECO:0007669"/>
    <property type="project" value="InterPro"/>
</dbReference>